<name>A0A7W9DXQ1_9SPHI</name>
<feature type="domain" description="Signal transduction histidine kinase internal region" evidence="2">
    <location>
        <begin position="175"/>
        <end position="253"/>
    </location>
</feature>
<feature type="transmembrane region" description="Helical" evidence="1">
    <location>
        <begin position="14"/>
        <end position="37"/>
    </location>
</feature>
<keyword evidence="1" id="KW-1133">Transmembrane helix</keyword>
<feature type="transmembrane region" description="Helical" evidence="1">
    <location>
        <begin position="90"/>
        <end position="113"/>
    </location>
</feature>
<evidence type="ECO:0000313" key="4">
    <source>
        <dbReference type="Proteomes" id="UP000537204"/>
    </source>
</evidence>
<dbReference type="PANTHER" id="PTHR34220">
    <property type="entry name" value="SENSOR HISTIDINE KINASE YPDA"/>
    <property type="match status" value="1"/>
</dbReference>
<dbReference type="InterPro" id="IPR010559">
    <property type="entry name" value="Sig_transdc_His_kin_internal"/>
</dbReference>
<comment type="caution">
    <text evidence="3">The sequence shown here is derived from an EMBL/GenBank/DDBJ whole genome shotgun (WGS) entry which is preliminary data.</text>
</comment>
<evidence type="ECO:0000259" key="2">
    <source>
        <dbReference type="Pfam" id="PF06580"/>
    </source>
</evidence>
<organism evidence="3 4">
    <name type="scientific">Pedobacter cryoconitis</name>
    <dbReference type="NCBI Taxonomy" id="188932"/>
    <lineage>
        <taxon>Bacteria</taxon>
        <taxon>Pseudomonadati</taxon>
        <taxon>Bacteroidota</taxon>
        <taxon>Sphingobacteriia</taxon>
        <taxon>Sphingobacteriales</taxon>
        <taxon>Sphingobacteriaceae</taxon>
        <taxon>Pedobacter</taxon>
    </lineage>
</organism>
<dbReference type="PANTHER" id="PTHR34220:SF7">
    <property type="entry name" value="SENSOR HISTIDINE KINASE YPDA"/>
    <property type="match status" value="1"/>
</dbReference>
<dbReference type="GO" id="GO:0000155">
    <property type="term" value="F:phosphorelay sensor kinase activity"/>
    <property type="evidence" value="ECO:0007669"/>
    <property type="project" value="InterPro"/>
</dbReference>
<accession>A0A7W9DXQ1</accession>
<reference evidence="3 4" key="1">
    <citation type="submission" date="2020-08" db="EMBL/GenBank/DDBJ databases">
        <title>Genomic Encyclopedia of Type Strains, Phase IV (KMG-V): Genome sequencing to study the core and pangenomes of soil and plant-associated prokaryotes.</title>
        <authorList>
            <person name="Whitman W."/>
        </authorList>
    </citation>
    <scope>NUCLEOTIDE SEQUENCE [LARGE SCALE GENOMIC DNA]</scope>
    <source>
        <strain evidence="3 4">S3M1</strain>
    </source>
</reference>
<dbReference type="GO" id="GO:0016020">
    <property type="term" value="C:membrane"/>
    <property type="evidence" value="ECO:0007669"/>
    <property type="project" value="InterPro"/>
</dbReference>
<dbReference type="Proteomes" id="UP000537204">
    <property type="component" value="Unassembled WGS sequence"/>
</dbReference>
<evidence type="ECO:0000313" key="3">
    <source>
        <dbReference type="EMBL" id="MBB5634404.1"/>
    </source>
</evidence>
<evidence type="ECO:0000256" key="1">
    <source>
        <dbReference type="SAM" id="Phobius"/>
    </source>
</evidence>
<dbReference type="RefSeq" id="WP_183878190.1">
    <property type="nucleotide sequence ID" value="NZ_JACHCD010000002.1"/>
</dbReference>
<keyword evidence="1" id="KW-0812">Transmembrane</keyword>
<feature type="transmembrane region" description="Helical" evidence="1">
    <location>
        <begin position="57"/>
        <end position="78"/>
    </location>
</feature>
<dbReference type="AlphaFoldDB" id="A0A7W9DXQ1"/>
<feature type="transmembrane region" description="Helical" evidence="1">
    <location>
        <begin position="133"/>
        <end position="155"/>
    </location>
</feature>
<dbReference type="InterPro" id="IPR050640">
    <property type="entry name" value="Bact_2-comp_sensor_kinase"/>
</dbReference>
<proteinExistence type="predicted"/>
<gene>
    <name evidence="3" type="ORF">HDE68_000289</name>
</gene>
<dbReference type="EMBL" id="JACHCE010000001">
    <property type="protein sequence ID" value="MBB5634404.1"/>
    <property type="molecule type" value="Genomic_DNA"/>
</dbReference>
<dbReference type="Pfam" id="PF06580">
    <property type="entry name" value="His_kinase"/>
    <property type="match status" value="1"/>
</dbReference>
<sequence>MTSKQAVSIFSSGIFRVILPLIVTSVLIFSMMIINPISERNYILEPELSRDFFMDLIWFITLGWAITEIGIIISYYLDQWLPWVQFSVKRFFLQLFIQCVLVIAVMTSLWYVTDLVPPYYDGAENDWVGYRQMIFVSIVLSLIVTAVHIGSYLLLNWKNAIVEAAELKQTTLQSQLQSLKLQLDPHFMFNNFSTLSSLIAENQSEAQQFLDCLSEVHRYMLYNLERNVIPLKEELDFITSYIYLIKIRFSENLKIEVTIKEDLLNQGIPPTTLQLLIENAVKHNIASRSQPLHIRISSAGNTICVANNIQKLPSCIGSSKIGLKNIINRYKLLSAKLPEIIQTAHEFVVKIPLLPLKTSPNESTDYRR</sequence>
<keyword evidence="1" id="KW-0472">Membrane</keyword>
<protein>
    <submittedName>
        <fullName evidence="3">Sensor histidine kinase YesM</fullName>
    </submittedName>
</protein>
<keyword evidence="3" id="KW-0808">Transferase</keyword>
<keyword evidence="3" id="KW-0418">Kinase</keyword>